<proteinExistence type="predicted"/>
<dbReference type="RefSeq" id="WP_127705648.1">
    <property type="nucleotide sequence ID" value="NZ_SACK01000005.1"/>
</dbReference>
<comment type="caution">
    <text evidence="1">The sequence shown here is derived from an EMBL/GenBank/DDBJ whole genome shotgun (WGS) entry which is preliminary data.</text>
</comment>
<evidence type="ECO:0000313" key="1">
    <source>
        <dbReference type="EMBL" id="RVU00431.1"/>
    </source>
</evidence>
<sequence length="352" mass="40463">MNFLVCDLSAVANPELITANDRLMSYEDVNGDANWNSSVHAPISWHSYAAAMNGRIVSVPKDNWREQIAWADTVLALWNYDPGIAMQIIQDIKKQGKLVIGAFHENGDTLQMHARNVSWLIDFKNCANACDAILTYPRHKIYQHFYRTLSITTEFLEWPQPYYTLKRKDYIIASELRQGIFIGPRKKNHEIERRNWIYNIAMAKDLIGKPFGLYPEIFNKITTINDTDFSNESLKAELETLLDGCYVEVIKPLKYDDYLRTIATHQITINMDASDTQGQVDADSMFVGVPLYQPSGFDFRTDFGDLYYSCIQSGQTPEQATETIMTRMCTFENTRKLITNWYARANAKPITL</sequence>
<gene>
    <name evidence="1" type="ORF">EOD41_13215</name>
</gene>
<name>A0A3S2UKJ9_9SPHI</name>
<organism evidence="1 2">
    <name type="scientific">Mucilaginibacter limnophilus</name>
    <dbReference type="NCBI Taxonomy" id="1932778"/>
    <lineage>
        <taxon>Bacteria</taxon>
        <taxon>Pseudomonadati</taxon>
        <taxon>Bacteroidota</taxon>
        <taxon>Sphingobacteriia</taxon>
        <taxon>Sphingobacteriales</taxon>
        <taxon>Sphingobacteriaceae</taxon>
        <taxon>Mucilaginibacter</taxon>
    </lineage>
</organism>
<dbReference type="Proteomes" id="UP000282759">
    <property type="component" value="Unassembled WGS sequence"/>
</dbReference>
<accession>A0A3S2UKJ9</accession>
<dbReference type="AlphaFoldDB" id="A0A3S2UKJ9"/>
<evidence type="ECO:0000313" key="2">
    <source>
        <dbReference type="Proteomes" id="UP000282759"/>
    </source>
</evidence>
<evidence type="ECO:0008006" key="3">
    <source>
        <dbReference type="Google" id="ProtNLM"/>
    </source>
</evidence>
<reference evidence="1 2" key="1">
    <citation type="submission" date="2019-01" db="EMBL/GenBank/DDBJ databases">
        <authorList>
            <person name="Chen W.-M."/>
        </authorList>
    </citation>
    <scope>NUCLEOTIDE SEQUENCE [LARGE SCALE GENOMIC DNA]</scope>
    <source>
        <strain evidence="1 2">YBJ-36</strain>
    </source>
</reference>
<protein>
    <recommendedName>
        <fullName evidence="3">Glycosyltransferase family 1 protein</fullName>
    </recommendedName>
</protein>
<dbReference type="EMBL" id="SACK01000005">
    <property type="protein sequence ID" value="RVU00431.1"/>
    <property type="molecule type" value="Genomic_DNA"/>
</dbReference>
<keyword evidence="2" id="KW-1185">Reference proteome</keyword>